<keyword evidence="4" id="KW-1185">Reference proteome</keyword>
<name>A0A2S2C7M2_9NOCA</name>
<organism evidence="3 4">
    <name type="scientific">Rhodococcus oxybenzonivorans</name>
    <dbReference type="NCBI Taxonomy" id="1990687"/>
    <lineage>
        <taxon>Bacteria</taxon>
        <taxon>Bacillati</taxon>
        <taxon>Actinomycetota</taxon>
        <taxon>Actinomycetes</taxon>
        <taxon>Mycobacteriales</taxon>
        <taxon>Nocardiaceae</taxon>
        <taxon>Rhodococcus</taxon>
    </lineage>
</organism>
<feature type="transmembrane region" description="Helical" evidence="2">
    <location>
        <begin position="328"/>
        <end position="355"/>
    </location>
</feature>
<accession>A0A2S2C7M2</accession>
<evidence type="ECO:0000256" key="2">
    <source>
        <dbReference type="SAM" id="Phobius"/>
    </source>
</evidence>
<evidence type="ECO:0000256" key="1">
    <source>
        <dbReference type="SAM" id="MobiDB-lite"/>
    </source>
</evidence>
<proteinExistence type="predicted"/>
<dbReference type="EMBL" id="CP021356">
    <property type="protein sequence ID" value="AWK76875.1"/>
    <property type="molecule type" value="Genomic_DNA"/>
</dbReference>
<dbReference type="OrthoDB" id="9994105at2"/>
<evidence type="ECO:0000313" key="3">
    <source>
        <dbReference type="EMBL" id="AWK76875.1"/>
    </source>
</evidence>
<protein>
    <submittedName>
        <fullName evidence="3">Uncharacterized protein</fullName>
    </submittedName>
</protein>
<feature type="region of interest" description="Disordered" evidence="1">
    <location>
        <begin position="21"/>
        <end position="52"/>
    </location>
</feature>
<reference evidence="3 4" key="1">
    <citation type="submission" date="2017-05" db="EMBL/GenBank/DDBJ databases">
        <title>Isolation of Rhodococcus sp. S2-17 biodegrading of BP-3.</title>
        <authorList>
            <person name="Lee Y."/>
            <person name="Kim K.H."/>
            <person name="Chun B.H."/>
            <person name="Jung H.S."/>
            <person name="Jeon C.O."/>
        </authorList>
    </citation>
    <scope>NUCLEOTIDE SEQUENCE [LARGE SCALE GENOMIC DNA]</scope>
    <source>
        <strain evidence="3 4">S2-17</strain>
        <plasmid evidence="4">prb29</plasmid>
    </source>
</reference>
<dbReference type="AlphaFoldDB" id="A0A2S2C7M2"/>
<keyword evidence="3" id="KW-0614">Plasmid</keyword>
<keyword evidence="2" id="KW-0812">Transmembrane</keyword>
<keyword evidence="2" id="KW-1133">Transmembrane helix</keyword>
<evidence type="ECO:0000313" key="4">
    <source>
        <dbReference type="Proteomes" id="UP000245711"/>
    </source>
</evidence>
<gene>
    <name evidence="3" type="ORF">CBI38_36455</name>
</gene>
<dbReference type="Proteomes" id="UP000245711">
    <property type="component" value="Plasmid pRB29"/>
</dbReference>
<keyword evidence="2" id="KW-0472">Membrane</keyword>
<sequence>MSDRAGKLVNARNHPLQEYSLTEIIDPEEAADKPKPAKKRKPRKAADFNTAIGPNLRSPAFDRLLDPKLTSSIIDRAGINKAFTEGLSPHTNSIAKLAGFNMANYTGANTIGNLLDSPAFKQSVLGMSDVGRTQGFLDAINEQITSSIRTPGLAEWAASPAASTLTPSLGILAASMNVGETNTAIQRITEALADTAMTKGITERLVFNMPNLFPSISPLRDWMEANNAAMTAMTSPLLDIARNAHAHLRDDDEDQIEFDVDNTTLVLPQLTELAEAYESGDFDQPSFSAFSEAIEESPEWREAIDNAVDRAKAALFLPRKTVRVIVKLGIFLSLATVVTVVTIAGGTVPILAVVIGAMGAQSSMGDVHKFVDEKLLPDKESDEVTEPDE</sequence>
<dbReference type="KEGG" id="roz:CBI38_36455"/>
<geneLocation type="plasmid" evidence="4">
    <name>prb29</name>
</geneLocation>